<dbReference type="GO" id="GO:0004190">
    <property type="term" value="F:aspartic-type endopeptidase activity"/>
    <property type="evidence" value="ECO:0007669"/>
    <property type="project" value="InterPro"/>
</dbReference>
<dbReference type="MEROPS" id="A24.017"/>
<dbReference type="GO" id="GO:0016020">
    <property type="term" value="C:membrane"/>
    <property type="evidence" value="ECO:0007669"/>
    <property type="project" value="InterPro"/>
</dbReference>
<gene>
    <name evidence="3" type="ORF">BN580_00442</name>
</gene>
<dbReference type="Pfam" id="PF01478">
    <property type="entry name" value="Peptidase_A24"/>
    <property type="match status" value="1"/>
</dbReference>
<accession>R6TZ37</accession>
<organism evidence="3 4">
    <name type="scientific">Candidatus Colimorpha enterica</name>
    <dbReference type="NCBI Taxonomy" id="3083063"/>
    <lineage>
        <taxon>Bacteria</taxon>
        <taxon>Pseudomonadati</taxon>
        <taxon>Bacteroidota</taxon>
        <taxon>Bacteroidia</taxon>
        <taxon>Bacteroidales</taxon>
        <taxon>Candidatus Colimorpha</taxon>
    </lineage>
</organism>
<proteinExistence type="predicted"/>
<name>R6TZ37_9BACT</name>
<sequence length="221" mass="23541">MIRPIIKPIGPIMPVRPVPLPCIKVDVFSAIIAPLLLLAVFVLAVWLMLKMNEDKFKGVNKLASLMSAAGIGLIFLVLFGSTLAAVKGMILCMILMYASISDIWRREVPDYVWAMIAILAFVGFDASNLPAMIVGALVVFVPQLAVSVMRPSRAIGGADIKISTALAFLLGAEKGLCAMIIGLTAAVITMLIVRKVKKTGKGEAFPLVPFLAAGAMAVFMI</sequence>
<reference evidence="3" key="1">
    <citation type="submission" date="2012-11" db="EMBL/GenBank/DDBJ databases">
        <title>Dependencies among metagenomic species, viruses, plasmids and units of genetic variation.</title>
        <authorList>
            <person name="Nielsen H.B."/>
            <person name="Almeida M."/>
            <person name="Juncker A.S."/>
            <person name="Rasmussen S."/>
            <person name="Li J."/>
            <person name="Sunagawa S."/>
            <person name="Plichta D."/>
            <person name="Gautier L."/>
            <person name="Le Chatelier E."/>
            <person name="Peletier E."/>
            <person name="Bonde I."/>
            <person name="Nielsen T."/>
            <person name="Manichanh C."/>
            <person name="Arumugam M."/>
            <person name="Batto J."/>
            <person name="Santos M.B.Q.D."/>
            <person name="Blom N."/>
            <person name="Borruel N."/>
            <person name="Burgdorf K.S."/>
            <person name="Boumezbeur F."/>
            <person name="Casellas F."/>
            <person name="Dore J."/>
            <person name="Guarner F."/>
            <person name="Hansen T."/>
            <person name="Hildebrand F."/>
            <person name="Kaas R.S."/>
            <person name="Kennedy S."/>
            <person name="Kristiansen K."/>
            <person name="Kultima J.R."/>
            <person name="Leonard P."/>
            <person name="Levenez F."/>
            <person name="Lund O."/>
            <person name="Moumen B."/>
            <person name="Le Paslier D."/>
            <person name="Pons N."/>
            <person name="Pedersen O."/>
            <person name="Prifti E."/>
            <person name="Qin J."/>
            <person name="Raes J."/>
            <person name="Tap J."/>
            <person name="Tims S."/>
            <person name="Ussery D.W."/>
            <person name="Yamada T."/>
            <person name="MetaHit consortium"/>
            <person name="Renault P."/>
            <person name="Sicheritz-Ponten T."/>
            <person name="Bork P."/>
            <person name="Wang J."/>
            <person name="Brunak S."/>
            <person name="Ehrlich S.D."/>
        </authorList>
    </citation>
    <scope>NUCLEOTIDE SEQUENCE [LARGE SCALE GENOMIC DNA]</scope>
</reference>
<protein>
    <submittedName>
        <fullName evidence="3">Peptidase A24A prepilin type IV</fullName>
    </submittedName>
</protein>
<keyword evidence="1" id="KW-0812">Transmembrane</keyword>
<keyword evidence="1" id="KW-1133">Transmembrane helix</keyword>
<dbReference type="AlphaFoldDB" id="R6TZ37"/>
<feature type="domain" description="Prepilin type IV endopeptidase peptidase" evidence="2">
    <location>
        <begin position="89"/>
        <end position="189"/>
    </location>
</feature>
<dbReference type="Proteomes" id="UP000017938">
    <property type="component" value="Unassembled WGS sequence"/>
</dbReference>
<keyword evidence="1" id="KW-0472">Membrane</keyword>
<feature type="transmembrane region" description="Helical" evidence="1">
    <location>
        <begin position="27"/>
        <end position="49"/>
    </location>
</feature>
<feature type="transmembrane region" description="Helical" evidence="1">
    <location>
        <begin position="162"/>
        <end position="192"/>
    </location>
</feature>
<evidence type="ECO:0000313" key="3">
    <source>
        <dbReference type="EMBL" id="CDC77450.1"/>
    </source>
</evidence>
<dbReference type="STRING" id="1263015.BN580_00442"/>
<evidence type="ECO:0000259" key="2">
    <source>
        <dbReference type="Pfam" id="PF01478"/>
    </source>
</evidence>
<comment type="caution">
    <text evidence="3">The sequence shown here is derived from an EMBL/GenBank/DDBJ whole genome shotgun (WGS) entry which is preliminary data.</text>
</comment>
<dbReference type="Gene3D" id="1.20.120.1220">
    <property type="match status" value="1"/>
</dbReference>
<dbReference type="EMBL" id="CBFW010000436">
    <property type="protein sequence ID" value="CDC77450.1"/>
    <property type="molecule type" value="Genomic_DNA"/>
</dbReference>
<evidence type="ECO:0000313" key="4">
    <source>
        <dbReference type="Proteomes" id="UP000017938"/>
    </source>
</evidence>
<evidence type="ECO:0000256" key="1">
    <source>
        <dbReference type="SAM" id="Phobius"/>
    </source>
</evidence>
<dbReference type="InterPro" id="IPR000045">
    <property type="entry name" value="Prepilin_IV_endopep_pep"/>
</dbReference>
<feature type="transmembrane region" description="Helical" evidence="1">
    <location>
        <begin position="70"/>
        <end position="100"/>
    </location>
</feature>
<feature type="transmembrane region" description="Helical" evidence="1">
    <location>
        <begin position="112"/>
        <end position="141"/>
    </location>
</feature>